<evidence type="ECO:0000259" key="1">
    <source>
        <dbReference type="Pfam" id="PF13439"/>
    </source>
</evidence>
<dbReference type="Pfam" id="PF13439">
    <property type="entry name" value="Glyco_transf_4"/>
    <property type="match status" value="1"/>
</dbReference>
<dbReference type="InterPro" id="IPR028098">
    <property type="entry name" value="Glyco_trans_4-like_N"/>
</dbReference>
<dbReference type="PANTHER" id="PTHR12526">
    <property type="entry name" value="GLYCOSYLTRANSFERASE"/>
    <property type="match status" value="1"/>
</dbReference>
<keyword evidence="3" id="KW-1185">Reference proteome</keyword>
<dbReference type="Gene3D" id="3.40.50.2000">
    <property type="entry name" value="Glycogen Phosphorylase B"/>
    <property type="match status" value="2"/>
</dbReference>
<feature type="domain" description="Glycosyltransferase subfamily 4-like N-terminal" evidence="1">
    <location>
        <begin position="25"/>
        <end position="197"/>
    </location>
</feature>
<dbReference type="CDD" id="cd03794">
    <property type="entry name" value="GT4_WbuB-like"/>
    <property type="match status" value="1"/>
</dbReference>
<dbReference type="RefSeq" id="WP_185662090.1">
    <property type="nucleotide sequence ID" value="NZ_CAWPOO010000013.1"/>
</dbReference>
<evidence type="ECO:0000313" key="3">
    <source>
        <dbReference type="Proteomes" id="UP000526501"/>
    </source>
</evidence>
<dbReference type="GO" id="GO:0016757">
    <property type="term" value="F:glycosyltransferase activity"/>
    <property type="evidence" value="ECO:0007669"/>
    <property type="project" value="UniProtKB-ARBA"/>
</dbReference>
<dbReference type="Pfam" id="PF13692">
    <property type="entry name" value="Glyco_trans_1_4"/>
    <property type="match status" value="1"/>
</dbReference>
<sequence>MASTGKGNGRKVLIIVENLPCPFDRRVWQEANTLKENGYTVSIICPTGKGHNEKFERLNDIDIYRHNLPIEGDGALGYAIEYSTALFWQFVLSLKVLFRTGFDVIHACNPPDNIFLIGGFFKLFGKKYLFDHHDINPELYEAKFGKRGFFYDLMIWSERLSYGTADIAISTNESYKEIAIKRGKMPEDKVFVVRSGPKLDRLKICPPKPELKKGKAYMIGYIGVMGAQEGIDHLLEAAKHMIFEMGRKDVHFGIIGGGTALEGMKALAIEMGIGEHVTFTGRVPDDEMLDMLNTADVCVNPDVANEMNDKSTMNKIMEYMALAKPIVQYDLKEGRFSAQEASLYAKPNDRIDLAEKIVELLDDPERRQKMGEFGRNRVLNELQWQYEEPKLLNAYETLFSGKK</sequence>
<dbReference type="PANTHER" id="PTHR12526:SF624">
    <property type="entry name" value="BLR6297 PROTEIN"/>
    <property type="match status" value="1"/>
</dbReference>
<dbReference type="SUPFAM" id="SSF53756">
    <property type="entry name" value="UDP-Glycosyltransferase/glycogen phosphorylase"/>
    <property type="match status" value="1"/>
</dbReference>
<dbReference type="EMBL" id="JACHVC010000013">
    <property type="protein sequence ID" value="MBC2608240.1"/>
    <property type="molecule type" value="Genomic_DNA"/>
</dbReference>
<reference evidence="2 3" key="1">
    <citation type="submission" date="2020-07" db="EMBL/GenBank/DDBJ databases">
        <authorList>
            <person name="Feng X."/>
        </authorList>
    </citation>
    <scope>NUCLEOTIDE SEQUENCE [LARGE SCALE GENOMIC DNA]</scope>
    <source>
        <strain evidence="2 3">JCM23202</strain>
    </source>
</reference>
<dbReference type="AlphaFoldDB" id="A0A7X1E9V4"/>
<dbReference type="Proteomes" id="UP000526501">
    <property type="component" value="Unassembled WGS sequence"/>
</dbReference>
<evidence type="ECO:0000313" key="2">
    <source>
        <dbReference type="EMBL" id="MBC2608240.1"/>
    </source>
</evidence>
<gene>
    <name evidence="2" type="ORF">H5P27_19450</name>
</gene>
<protein>
    <submittedName>
        <fullName evidence="2">Glycosyltransferase family 4 protein</fullName>
    </submittedName>
</protein>
<proteinExistence type="predicted"/>
<comment type="caution">
    <text evidence="2">The sequence shown here is derived from an EMBL/GenBank/DDBJ whole genome shotgun (WGS) entry which is preliminary data.</text>
</comment>
<organism evidence="2 3">
    <name type="scientific">Pelagicoccus albus</name>
    <dbReference type="NCBI Taxonomy" id="415222"/>
    <lineage>
        <taxon>Bacteria</taxon>
        <taxon>Pseudomonadati</taxon>
        <taxon>Verrucomicrobiota</taxon>
        <taxon>Opitutia</taxon>
        <taxon>Puniceicoccales</taxon>
        <taxon>Pelagicoccaceae</taxon>
        <taxon>Pelagicoccus</taxon>
    </lineage>
</organism>
<name>A0A7X1E9V4_9BACT</name>
<keyword evidence="2" id="KW-0808">Transferase</keyword>
<accession>A0A7X1E9V4</accession>